<dbReference type="STRING" id="1289135.A966_07954"/>
<name>A0A2U4EVQ7_9SPIR</name>
<reference evidence="1 2" key="1">
    <citation type="submission" date="2012-07" db="EMBL/GenBank/DDBJ databases">
        <title>Genome sequence of Brachyspira sp. 30446, isolated from a pig with mucohaemorrhagic colitis.</title>
        <authorList>
            <person name="Rubin J.E."/>
            <person name="Fernando C."/>
            <person name="Harding J.C.S."/>
            <person name="Hill J.E."/>
        </authorList>
    </citation>
    <scope>NUCLEOTIDE SEQUENCE [LARGE SCALE GENOMIC DNA]</scope>
    <source>
        <strain evidence="1 2">30446</strain>
    </source>
</reference>
<proteinExistence type="predicted"/>
<organism evidence="1 2">
    <name type="scientific">Brachyspira hampsonii 30446</name>
    <dbReference type="NCBI Taxonomy" id="1289135"/>
    <lineage>
        <taxon>Bacteria</taxon>
        <taxon>Pseudomonadati</taxon>
        <taxon>Spirochaetota</taxon>
        <taxon>Spirochaetia</taxon>
        <taxon>Brachyspirales</taxon>
        <taxon>Brachyspiraceae</taxon>
        <taxon>Brachyspira</taxon>
    </lineage>
</organism>
<dbReference type="RefSeq" id="WP_008724183.1">
    <property type="nucleotide sequence ID" value="NZ_JH994111.1"/>
</dbReference>
<evidence type="ECO:0000313" key="1">
    <source>
        <dbReference type="EMBL" id="EKV56956.1"/>
    </source>
</evidence>
<sequence length="200" mass="23776">MTSEQMNYITNQLKNILNTDFNNCKDKISEVCKDIHKNISKINLDTKVFDFDKITFNIKKNNRPKSADMIHIQDNIIYLIEFKNTSLLINSESSKDFKQKLKNEIKLKGIESLITIHKIINKMIDVNIKFNSILDLNIYYYLIANEYTENNISENKENRNRVNMNEDCARLTTDYKSRYFKDVKISSFESFEKDFISKYF</sequence>
<evidence type="ECO:0000313" key="2">
    <source>
        <dbReference type="Proteomes" id="UP000011663"/>
    </source>
</evidence>
<dbReference type="OrthoDB" id="307476at2"/>
<gene>
    <name evidence="1" type="ORF">A966_07954</name>
</gene>
<dbReference type="EMBL" id="ALNZ01000026">
    <property type="protein sequence ID" value="EKV56956.1"/>
    <property type="molecule type" value="Genomic_DNA"/>
</dbReference>
<dbReference type="AlphaFoldDB" id="A0A2U4EVQ7"/>
<accession>A0A2U4EVQ7</accession>
<dbReference type="GeneID" id="66488007"/>
<protein>
    <submittedName>
        <fullName evidence="1">Uncharacterized protein</fullName>
    </submittedName>
</protein>
<comment type="caution">
    <text evidence="1">The sequence shown here is derived from an EMBL/GenBank/DDBJ whole genome shotgun (WGS) entry which is preliminary data.</text>
</comment>
<dbReference type="Proteomes" id="UP000011663">
    <property type="component" value="Unassembled WGS sequence"/>
</dbReference>